<sequence length="43" mass="4680">MKPMVQVAPLIEPDVQQIHPPTELSEVDAGRLVTLGHKTCTIS</sequence>
<dbReference type="Proteomes" id="UP000215086">
    <property type="component" value="Chromosome"/>
</dbReference>
<evidence type="ECO:0000313" key="2">
    <source>
        <dbReference type="Proteomes" id="UP000215086"/>
    </source>
</evidence>
<evidence type="ECO:0000313" key="1">
    <source>
        <dbReference type="EMBL" id="ASV76359.1"/>
    </source>
</evidence>
<name>A0A286RK67_9BACT</name>
<accession>A0A286RK67</accession>
<proteinExistence type="predicted"/>
<protein>
    <submittedName>
        <fullName evidence="1">Uncharacterized protein</fullName>
    </submittedName>
</protein>
<keyword evidence="2" id="KW-1185">Reference proteome</keyword>
<dbReference type="KEGG" id="ttf:THTE_3758"/>
<dbReference type="AlphaFoldDB" id="A0A286RK67"/>
<gene>
    <name evidence="1" type="ORF">THTE_3758</name>
</gene>
<organism evidence="1 2">
    <name type="scientific">Thermogutta terrifontis</name>
    <dbReference type="NCBI Taxonomy" id="1331910"/>
    <lineage>
        <taxon>Bacteria</taxon>
        <taxon>Pseudomonadati</taxon>
        <taxon>Planctomycetota</taxon>
        <taxon>Planctomycetia</taxon>
        <taxon>Pirellulales</taxon>
        <taxon>Thermoguttaceae</taxon>
        <taxon>Thermogutta</taxon>
    </lineage>
</organism>
<dbReference type="EMBL" id="CP018477">
    <property type="protein sequence ID" value="ASV76359.1"/>
    <property type="molecule type" value="Genomic_DNA"/>
</dbReference>
<reference evidence="1 2" key="1">
    <citation type="journal article" name="Front. Microbiol.">
        <title>Sugar Metabolism of the First Thermophilic Planctomycete Thermogutta terrifontis: Comparative Genomic and Transcriptomic Approaches.</title>
        <authorList>
            <person name="Elcheninov A.G."/>
            <person name="Menzel P."/>
            <person name="Gudbergsdottir S.R."/>
            <person name="Slesarev A.I."/>
            <person name="Kadnikov V.V."/>
            <person name="Krogh A."/>
            <person name="Bonch-Osmolovskaya E.A."/>
            <person name="Peng X."/>
            <person name="Kublanov I.V."/>
        </authorList>
    </citation>
    <scope>NUCLEOTIDE SEQUENCE [LARGE SCALE GENOMIC DNA]</scope>
    <source>
        <strain evidence="1 2">R1</strain>
    </source>
</reference>